<gene>
    <name evidence="2" type="ORF">PACLA_8A022742</name>
</gene>
<sequence>MLKTHQTFAKSASLWTVCLVVSFWLSTRSKPDVNIIENSTGKGILISPELAILPDKLCFIWASTRDRKLRKFALPDKHRYGLEFHISRKCSHVVLLILLAGDIATNPGPTTGSRETDNSKTSPGLKVLYLNARSLKAFVHPIGDKSVKVCKISLLQQLTYGGNYDVVCVCETWLNNLILSSEILPNYGSIFRCDRADRIGGGVLVAVKTGIQVTRRHDLEPDNTELVVTELMKSNNKPIILYTFYRPPDSKPDVLQQLNYSIQNNPESSRIVLIGDFNLPSVKWSSDQKTPINIGGPAENEIFCDLTCGFPTDHYIVEFDVKLKFKRAKPIKRRVFDYGKGYFDELRNFLTRYPINVTPTDSINDDWEQWKDTFLTAVRRYIPMRTVKDKNSPPWIDKE</sequence>
<dbReference type="OrthoDB" id="5990125at2759"/>
<dbReference type="Proteomes" id="UP001152795">
    <property type="component" value="Unassembled WGS sequence"/>
</dbReference>
<accession>A0A6S7IDH9</accession>
<proteinExistence type="predicted"/>
<reference evidence="2" key="1">
    <citation type="submission" date="2020-04" db="EMBL/GenBank/DDBJ databases">
        <authorList>
            <person name="Alioto T."/>
            <person name="Alioto T."/>
            <person name="Gomez Garrido J."/>
        </authorList>
    </citation>
    <scope>NUCLEOTIDE SEQUENCE</scope>
    <source>
        <strain evidence="2">A484AB</strain>
    </source>
</reference>
<dbReference type="GO" id="GO:0003824">
    <property type="term" value="F:catalytic activity"/>
    <property type="evidence" value="ECO:0007669"/>
    <property type="project" value="InterPro"/>
</dbReference>
<dbReference type="Gene3D" id="3.60.10.10">
    <property type="entry name" value="Endonuclease/exonuclease/phosphatase"/>
    <property type="match status" value="1"/>
</dbReference>
<dbReference type="AlphaFoldDB" id="A0A6S7IDH9"/>
<dbReference type="PANTHER" id="PTHR33395">
    <property type="entry name" value="TRANSCRIPTASE, PUTATIVE-RELATED-RELATED"/>
    <property type="match status" value="1"/>
</dbReference>
<comment type="caution">
    <text evidence="2">The sequence shown here is derived from an EMBL/GenBank/DDBJ whole genome shotgun (WGS) entry which is preliminary data.</text>
</comment>
<organism evidence="2 3">
    <name type="scientific">Paramuricea clavata</name>
    <name type="common">Red gorgonian</name>
    <name type="synonym">Violescent sea-whip</name>
    <dbReference type="NCBI Taxonomy" id="317549"/>
    <lineage>
        <taxon>Eukaryota</taxon>
        <taxon>Metazoa</taxon>
        <taxon>Cnidaria</taxon>
        <taxon>Anthozoa</taxon>
        <taxon>Octocorallia</taxon>
        <taxon>Malacalcyonacea</taxon>
        <taxon>Plexauridae</taxon>
        <taxon>Paramuricea</taxon>
    </lineage>
</organism>
<protein>
    <recommendedName>
        <fullName evidence="1">Endonuclease/exonuclease/phosphatase domain-containing protein</fullName>
    </recommendedName>
</protein>
<dbReference type="EMBL" id="CACRXK020008723">
    <property type="protein sequence ID" value="CAB4015467.1"/>
    <property type="molecule type" value="Genomic_DNA"/>
</dbReference>
<dbReference type="Pfam" id="PF03372">
    <property type="entry name" value="Exo_endo_phos"/>
    <property type="match status" value="1"/>
</dbReference>
<keyword evidence="3" id="KW-1185">Reference proteome</keyword>
<evidence type="ECO:0000259" key="1">
    <source>
        <dbReference type="Pfam" id="PF03372"/>
    </source>
</evidence>
<name>A0A6S7IDH9_PARCT</name>
<dbReference type="InterPro" id="IPR036691">
    <property type="entry name" value="Endo/exonu/phosph_ase_sf"/>
</dbReference>
<evidence type="ECO:0000313" key="2">
    <source>
        <dbReference type="EMBL" id="CAB4015467.1"/>
    </source>
</evidence>
<feature type="domain" description="Endonuclease/exonuclease/phosphatase" evidence="1">
    <location>
        <begin position="155"/>
        <end position="288"/>
    </location>
</feature>
<dbReference type="GO" id="GO:0031012">
    <property type="term" value="C:extracellular matrix"/>
    <property type="evidence" value="ECO:0007669"/>
    <property type="project" value="TreeGrafter"/>
</dbReference>
<feature type="non-terminal residue" evidence="2">
    <location>
        <position position="399"/>
    </location>
</feature>
<dbReference type="PANTHER" id="PTHR33395:SF22">
    <property type="entry name" value="REVERSE TRANSCRIPTASE DOMAIN-CONTAINING PROTEIN"/>
    <property type="match status" value="1"/>
</dbReference>
<dbReference type="InterPro" id="IPR005135">
    <property type="entry name" value="Endo/exonuclease/phosphatase"/>
</dbReference>
<dbReference type="SUPFAM" id="SSF56219">
    <property type="entry name" value="DNase I-like"/>
    <property type="match status" value="1"/>
</dbReference>
<evidence type="ECO:0000313" key="3">
    <source>
        <dbReference type="Proteomes" id="UP001152795"/>
    </source>
</evidence>